<evidence type="ECO:0000313" key="3">
    <source>
        <dbReference type="Proteomes" id="UP000196053"/>
    </source>
</evidence>
<feature type="transmembrane region" description="Helical" evidence="1">
    <location>
        <begin position="9"/>
        <end position="32"/>
    </location>
</feature>
<keyword evidence="1" id="KW-0472">Membrane</keyword>
<feature type="transmembrane region" description="Helical" evidence="1">
    <location>
        <begin position="38"/>
        <end position="61"/>
    </location>
</feature>
<sequence>MKKEKGKRVAAIIGIVAILSLYLISLLISIFASDKYPGLFMASVFLTVIIPIMIYCLVAVYKRVHRKNDDTDESNNI</sequence>
<name>A0A0K8J859_9FIRM</name>
<keyword evidence="3" id="KW-1185">Reference proteome</keyword>
<dbReference type="OrthoDB" id="1936797at2"/>
<reference evidence="3" key="1">
    <citation type="submission" date="2015-09" db="EMBL/GenBank/DDBJ databases">
        <authorList>
            <person name="Wibberg D."/>
        </authorList>
    </citation>
    <scope>NUCLEOTIDE SEQUENCE [LARGE SCALE GENOMIC DNA]</scope>
    <source>
        <strain evidence="3">SD1D</strain>
    </source>
</reference>
<keyword evidence="1" id="KW-0812">Transmembrane</keyword>
<dbReference type="RefSeq" id="WP_058258763.1">
    <property type="nucleotide sequence ID" value="NZ_DUPS01000010.1"/>
</dbReference>
<protein>
    <submittedName>
        <fullName evidence="2">Putative membrane protein</fullName>
    </submittedName>
</protein>
<keyword evidence="1" id="KW-1133">Transmembrane helix</keyword>
<evidence type="ECO:0000313" key="2">
    <source>
        <dbReference type="EMBL" id="CUH93523.1"/>
    </source>
</evidence>
<dbReference type="EMBL" id="LN879430">
    <property type="protein sequence ID" value="CUH93523.1"/>
    <property type="molecule type" value="Genomic_DNA"/>
</dbReference>
<evidence type="ECO:0000256" key="1">
    <source>
        <dbReference type="SAM" id="Phobius"/>
    </source>
</evidence>
<gene>
    <name evidence="2" type="ORF">SD1D_1987</name>
</gene>
<accession>A0A0K8J859</accession>
<dbReference type="KEGG" id="hsd:SD1D_1987"/>
<dbReference type="Proteomes" id="UP000196053">
    <property type="component" value="Chromosome I"/>
</dbReference>
<proteinExistence type="predicted"/>
<organism evidence="2 3">
    <name type="scientific">Herbinix luporum</name>
    <dbReference type="NCBI Taxonomy" id="1679721"/>
    <lineage>
        <taxon>Bacteria</taxon>
        <taxon>Bacillati</taxon>
        <taxon>Bacillota</taxon>
        <taxon>Clostridia</taxon>
        <taxon>Lachnospirales</taxon>
        <taxon>Lachnospiraceae</taxon>
        <taxon>Herbinix</taxon>
    </lineage>
</organism>
<dbReference type="AlphaFoldDB" id="A0A0K8J859"/>